<accession>U4LHA1</accession>
<protein>
    <submittedName>
        <fullName evidence="1">Uncharacterized protein</fullName>
    </submittedName>
</protein>
<sequence>MSVVQFLKSEGYITLSVLTKYIEKKWPGQEITINSDDITKVWIVVNAPTSIPDNDIKEMQAESNRVVREVAQSQSAS</sequence>
<gene>
    <name evidence="1" type="ORF">PCON_09498</name>
</gene>
<dbReference type="EMBL" id="HF935497">
    <property type="protein sequence ID" value="CCX30897.1"/>
    <property type="molecule type" value="Genomic_DNA"/>
</dbReference>
<dbReference type="Proteomes" id="UP000018144">
    <property type="component" value="Unassembled WGS sequence"/>
</dbReference>
<organism evidence="1 2">
    <name type="scientific">Pyronema omphalodes (strain CBS 100304)</name>
    <name type="common">Pyronema confluens</name>
    <dbReference type="NCBI Taxonomy" id="1076935"/>
    <lineage>
        <taxon>Eukaryota</taxon>
        <taxon>Fungi</taxon>
        <taxon>Dikarya</taxon>
        <taxon>Ascomycota</taxon>
        <taxon>Pezizomycotina</taxon>
        <taxon>Pezizomycetes</taxon>
        <taxon>Pezizales</taxon>
        <taxon>Pyronemataceae</taxon>
        <taxon>Pyronema</taxon>
    </lineage>
</organism>
<reference evidence="1 2" key="1">
    <citation type="journal article" date="2013" name="PLoS Genet.">
        <title>The genome and development-dependent transcriptomes of Pyronema confluens: a window into fungal evolution.</title>
        <authorList>
            <person name="Traeger S."/>
            <person name="Altegoer F."/>
            <person name="Freitag M."/>
            <person name="Gabaldon T."/>
            <person name="Kempken F."/>
            <person name="Kumar A."/>
            <person name="Marcet-Houben M."/>
            <person name="Poggeler S."/>
            <person name="Stajich J.E."/>
            <person name="Nowrousian M."/>
        </authorList>
    </citation>
    <scope>NUCLEOTIDE SEQUENCE [LARGE SCALE GENOMIC DNA]</scope>
    <source>
        <strain evidence="2">CBS 100304</strain>
        <tissue evidence="1">Vegetative mycelium</tissue>
    </source>
</reference>
<proteinExistence type="predicted"/>
<keyword evidence="2" id="KW-1185">Reference proteome</keyword>
<evidence type="ECO:0000313" key="1">
    <source>
        <dbReference type="EMBL" id="CCX30897.1"/>
    </source>
</evidence>
<evidence type="ECO:0000313" key="2">
    <source>
        <dbReference type="Proteomes" id="UP000018144"/>
    </source>
</evidence>
<name>U4LHA1_PYROM</name>
<dbReference type="AlphaFoldDB" id="U4LHA1"/>